<dbReference type="Pfam" id="PF03720">
    <property type="entry name" value="UDPG_MGDP_dh_C"/>
    <property type="match status" value="1"/>
</dbReference>
<dbReference type="Pfam" id="PF03721">
    <property type="entry name" value="UDPG_MGDP_dh_N"/>
    <property type="match status" value="1"/>
</dbReference>
<dbReference type="PANTHER" id="PTHR43491">
    <property type="entry name" value="UDP-N-ACETYL-D-MANNOSAMINE DEHYDROGENASE"/>
    <property type="match status" value="1"/>
</dbReference>
<name>A0A559J160_9BACL</name>
<dbReference type="SUPFAM" id="SSF51735">
    <property type="entry name" value="NAD(P)-binding Rossmann-fold domains"/>
    <property type="match status" value="1"/>
</dbReference>
<sequence>MLEAIKDYKRSIAVVGLGYVGLPLAVAFSKHASVIGYDSSEAKISLYHQGIDPTNEVGGDSIRVSKIRFTSNSVHLREASFIIIAVPTPVDKHNKPDLSALISASSIVGSHLQTGSIVVYESTVYPGVTEDICVPILEQQSGLKAGIDFQVGYSPERINPGDNVHRLETVVKIVAGPDEATLETIAGVYELIVKAEVYRAPSIKVAEAAKVIENAQRDINIAFMNELSIIFNRLGIDTLDVLKAAGTKWNFLNFQPGLVGGHCIGVDPYYLTYKAEEIGYHPEVITAGRRINDNMSKYVADSLVKQLIYDNCSIKGAKVLVMGVTFKENVPDVRNSKVVAMIRELEQYHIDVVAVDPHADHEVLNNEYGIELANEIPLVDAVIVAVNHKEYKNLALDELRSLYKPHRTVLIDIKGIYDRREAESKGFTYWRL</sequence>
<comment type="similarity">
    <text evidence="1 4">Belongs to the UDP-glucose/GDP-mannose dehydrogenase family.</text>
</comment>
<evidence type="ECO:0000259" key="6">
    <source>
        <dbReference type="SMART" id="SM00984"/>
    </source>
</evidence>
<dbReference type="GO" id="GO:0016628">
    <property type="term" value="F:oxidoreductase activity, acting on the CH-CH group of donors, NAD or NADP as acceptor"/>
    <property type="evidence" value="ECO:0007669"/>
    <property type="project" value="InterPro"/>
</dbReference>
<dbReference type="InterPro" id="IPR014027">
    <property type="entry name" value="UDP-Glc/GDP-Man_DH_C"/>
</dbReference>
<evidence type="ECO:0000256" key="5">
    <source>
        <dbReference type="SAM" id="Phobius"/>
    </source>
</evidence>
<comment type="caution">
    <text evidence="7">The sequence shown here is derived from an EMBL/GenBank/DDBJ whole genome shotgun (WGS) entry which is preliminary data.</text>
</comment>
<reference evidence="7 8" key="1">
    <citation type="submission" date="2019-07" db="EMBL/GenBank/DDBJ databases">
        <authorList>
            <person name="Kim J."/>
        </authorList>
    </citation>
    <scope>NUCLEOTIDE SEQUENCE [LARGE SCALE GENOMIC DNA]</scope>
    <source>
        <strain evidence="7 8">N4</strain>
    </source>
</reference>
<dbReference type="SUPFAM" id="SSF48179">
    <property type="entry name" value="6-phosphogluconate dehydrogenase C-terminal domain-like"/>
    <property type="match status" value="1"/>
</dbReference>
<dbReference type="PANTHER" id="PTHR43491:SF2">
    <property type="entry name" value="UDP-N-ACETYL-D-MANNOSAMINE DEHYDROGENASE"/>
    <property type="match status" value="1"/>
</dbReference>
<dbReference type="PIRSF" id="PIRSF500136">
    <property type="entry name" value="UDP_ManNAc_DH"/>
    <property type="match status" value="1"/>
</dbReference>
<dbReference type="SUPFAM" id="SSF52413">
    <property type="entry name" value="UDP-glucose/GDP-mannose dehydrogenase C-terminal domain"/>
    <property type="match status" value="1"/>
</dbReference>
<dbReference type="EMBL" id="VNJK01000001">
    <property type="protein sequence ID" value="TVX93607.1"/>
    <property type="molecule type" value="Genomic_DNA"/>
</dbReference>
<keyword evidence="5" id="KW-0812">Transmembrane</keyword>
<dbReference type="GO" id="GO:0016616">
    <property type="term" value="F:oxidoreductase activity, acting on the CH-OH group of donors, NAD or NADP as acceptor"/>
    <property type="evidence" value="ECO:0007669"/>
    <property type="project" value="InterPro"/>
</dbReference>
<dbReference type="NCBIfam" id="TIGR03026">
    <property type="entry name" value="NDP-sugDHase"/>
    <property type="match status" value="1"/>
</dbReference>
<protein>
    <submittedName>
        <fullName evidence="7">Nucleotide sugar dehydrogenase</fullName>
    </submittedName>
</protein>
<dbReference type="InterPro" id="IPR017476">
    <property type="entry name" value="UDP-Glc/GDP-Man"/>
</dbReference>
<evidence type="ECO:0000256" key="1">
    <source>
        <dbReference type="ARBA" id="ARBA00006601"/>
    </source>
</evidence>
<dbReference type="AlphaFoldDB" id="A0A559J160"/>
<feature type="transmembrane region" description="Helical" evidence="5">
    <location>
        <begin position="12"/>
        <end position="29"/>
    </location>
</feature>
<dbReference type="InterPro" id="IPR028359">
    <property type="entry name" value="UDP_ManNAc/GlcNAc_DH"/>
</dbReference>
<proteinExistence type="inferred from homology"/>
<dbReference type="RefSeq" id="WP_144990252.1">
    <property type="nucleotide sequence ID" value="NZ_VNJK01000001.1"/>
</dbReference>
<keyword evidence="8" id="KW-1185">Reference proteome</keyword>
<organism evidence="7 8">
    <name type="scientific">Paenibacillus agilis</name>
    <dbReference type="NCBI Taxonomy" id="3020863"/>
    <lineage>
        <taxon>Bacteria</taxon>
        <taxon>Bacillati</taxon>
        <taxon>Bacillota</taxon>
        <taxon>Bacilli</taxon>
        <taxon>Bacillales</taxon>
        <taxon>Paenibacillaceae</taxon>
        <taxon>Paenibacillus</taxon>
    </lineage>
</organism>
<dbReference type="InterPro" id="IPR036220">
    <property type="entry name" value="UDP-Glc/GDP-Man_DH_C_sf"/>
</dbReference>
<dbReference type="PIRSF" id="PIRSF000124">
    <property type="entry name" value="UDPglc_GDPman_dh"/>
    <property type="match status" value="1"/>
</dbReference>
<dbReference type="Proteomes" id="UP000318102">
    <property type="component" value="Unassembled WGS sequence"/>
</dbReference>
<dbReference type="GO" id="GO:0051287">
    <property type="term" value="F:NAD binding"/>
    <property type="evidence" value="ECO:0007669"/>
    <property type="project" value="InterPro"/>
</dbReference>
<dbReference type="GO" id="GO:0000271">
    <property type="term" value="P:polysaccharide biosynthetic process"/>
    <property type="evidence" value="ECO:0007669"/>
    <property type="project" value="InterPro"/>
</dbReference>
<dbReference type="InterPro" id="IPR014026">
    <property type="entry name" value="UDP-Glc/GDP-Man_DH_dimer"/>
</dbReference>
<keyword evidence="3" id="KW-0520">NAD</keyword>
<dbReference type="InterPro" id="IPR008927">
    <property type="entry name" value="6-PGluconate_DH-like_C_sf"/>
</dbReference>
<accession>A0A559J160</accession>
<evidence type="ECO:0000256" key="4">
    <source>
        <dbReference type="PIRNR" id="PIRNR000124"/>
    </source>
</evidence>
<evidence type="ECO:0000256" key="3">
    <source>
        <dbReference type="ARBA" id="ARBA00023027"/>
    </source>
</evidence>
<keyword evidence="2" id="KW-0560">Oxidoreductase</keyword>
<dbReference type="SMART" id="SM00984">
    <property type="entry name" value="UDPG_MGDP_dh_C"/>
    <property type="match status" value="1"/>
</dbReference>
<dbReference type="OrthoDB" id="9803238at2"/>
<dbReference type="Gene3D" id="3.40.50.720">
    <property type="entry name" value="NAD(P)-binding Rossmann-like Domain"/>
    <property type="match status" value="2"/>
</dbReference>
<dbReference type="InterPro" id="IPR001732">
    <property type="entry name" value="UDP-Glc/GDP-Man_DH_N"/>
</dbReference>
<evidence type="ECO:0000313" key="7">
    <source>
        <dbReference type="EMBL" id="TVX93607.1"/>
    </source>
</evidence>
<evidence type="ECO:0000256" key="2">
    <source>
        <dbReference type="ARBA" id="ARBA00023002"/>
    </source>
</evidence>
<keyword evidence="5" id="KW-0472">Membrane</keyword>
<dbReference type="InterPro" id="IPR036291">
    <property type="entry name" value="NAD(P)-bd_dom_sf"/>
</dbReference>
<evidence type="ECO:0000313" key="8">
    <source>
        <dbReference type="Proteomes" id="UP000318102"/>
    </source>
</evidence>
<feature type="domain" description="UDP-glucose/GDP-mannose dehydrogenase C-terminal" evidence="6">
    <location>
        <begin position="320"/>
        <end position="419"/>
    </location>
</feature>
<gene>
    <name evidence="7" type="ORF">FPZ44_11380</name>
</gene>
<keyword evidence="5" id="KW-1133">Transmembrane helix</keyword>
<dbReference type="Pfam" id="PF00984">
    <property type="entry name" value="UDPG_MGDP_dh"/>
    <property type="match status" value="1"/>
</dbReference>